<sequence>MKTVTPTLLQLCLIGGALAAPVQDGMQALDTQDKQDGQAAQNGQGGKDDADWWRPLIIPLPNILPPALTISIPRPTVTTPAITIPSLGPIYIPGTGTIQTPGFPPITIPGLAIPDQGSSGGAGVAAEAQKAARDMAATIAQAMVEHMAEPMNENAARDVAASMAQAIAEDMASQNIDSQDMAGQDMSSQDMHMRRDASNMQDLHSLAANVQNMANQIEQIVKDSGNDFNTLLANVAGPLEQFLQTLVSVVSHPGITSALGNSDVLSLSPLIDSVSTVLQALVQVVESLLAPGGLLGGLLGNSGVGGTLGGVLGALTGTGAGAPGLQGVLNSLAGVTSIVPNLLGPLLSAVGGILPGGLTGLLGKIGL</sequence>
<dbReference type="EMBL" id="JAULSN010000001">
    <property type="protein sequence ID" value="KAK3383751.1"/>
    <property type="molecule type" value="Genomic_DNA"/>
</dbReference>
<organism evidence="2 3">
    <name type="scientific">Lasiosphaeria ovina</name>
    <dbReference type="NCBI Taxonomy" id="92902"/>
    <lineage>
        <taxon>Eukaryota</taxon>
        <taxon>Fungi</taxon>
        <taxon>Dikarya</taxon>
        <taxon>Ascomycota</taxon>
        <taxon>Pezizomycotina</taxon>
        <taxon>Sordariomycetes</taxon>
        <taxon>Sordariomycetidae</taxon>
        <taxon>Sordariales</taxon>
        <taxon>Lasiosphaeriaceae</taxon>
        <taxon>Lasiosphaeria</taxon>
    </lineage>
</organism>
<keyword evidence="3" id="KW-1185">Reference proteome</keyword>
<reference evidence="2" key="1">
    <citation type="journal article" date="2023" name="Mol. Phylogenet. Evol.">
        <title>Genome-scale phylogeny and comparative genomics of the fungal order Sordariales.</title>
        <authorList>
            <person name="Hensen N."/>
            <person name="Bonometti L."/>
            <person name="Westerberg I."/>
            <person name="Brannstrom I.O."/>
            <person name="Guillou S."/>
            <person name="Cros-Aarteil S."/>
            <person name="Calhoun S."/>
            <person name="Haridas S."/>
            <person name="Kuo A."/>
            <person name="Mondo S."/>
            <person name="Pangilinan J."/>
            <person name="Riley R."/>
            <person name="LaButti K."/>
            <person name="Andreopoulos B."/>
            <person name="Lipzen A."/>
            <person name="Chen C."/>
            <person name="Yan M."/>
            <person name="Daum C."/>
            <person name="Ng V."/>
            <person name="Clum A."/>
            <person name="Steindorff A."/>
            <person name="Ohm R.A."/>
            <person name="Martin F."/>
            <person name="Silar P."/>
            <person name="Natvig D.O."/>
            <person name="Lalanne C."/>
            <person name="Gautier V."/>
            <person name="Ament-Velasquez S.L."/>
            <person name="Kruys A."/>
            <person name="Hutchinson M.I."/>
            <person name="Powell A.J."/>
            <person name="Barry K."/>
            <person name="Miller A.N."/>
            <person name="Grigoriev I.V."/>
            <person name="Debuchy R."/>
            <person name="Gladieux P."/>
            <person name="Hiltunen Thoren M."/>
            <person name="Johannesson H."/>
        </authorList>
    </citation>
    <scope>NUCLEOTIDE SEQUENCE</scope>
    <source>
        <strain evidence="2">CBS 958.72</strain>
    </source>
</reference>
<feature type="chain" id="PRO_5042081109" evidence="1">
    <location>
        <begin position="20"/>
        <end position="367"/>
    </location>
</feature>
<dbReference type="AlphaFoldDB" id="A0AAE0TY41"/>
<proteinExistence type="predicted"/>
<comment type="caution">
    <text evidence="2">The sequence shown here is derived from an EMBL/GenBank/DDBJ whole genome shotgun (WGS) entry which is preliminary data.</text>
</comment>
<gene>
    <name evidence="2" type="ORF">B0T24DRAFT_588380</name>
</gene>
<protein>
    <submittedName>
        <fullName evidence="2">Uncharacterized protein</fullName>
    </submittedName>
</protein>
<name>A0AAE0TY41_9PEZI</name>
<feature type="signal peptide" evidence="1">
    <location>
        <begin position="1"/>
        <end position="19"/>
    </location>
</feature>
<evidence type="ECO:0000313" key="2">
    <source>
        <dbReference type="EMBL" id="KAK3383751.1"/>
    </source>
</evidence>
<evidence type="ECO:0000256" key="1">
    <source>
        <dbReference type="SAM" id="SignalP"/>
    </source>
</evidence>
<dbReference type="Proteomes" id="UP001287356">
    <property type="component" value="Unassembled WGS sequence"/>
</dbReference>
<evidence type="ECO:0000313" key="3">
    <source>
        <dbReference type="Proteomes" id="UP001287356"/>
    </source>
</evidence>
<accession>A0AAE0TY41</accession>
<reference evidence="2" key="2">
    <citation type="submission" date="2023-06" db="EMBL/GenBank/DDBJ databases">
        <authorList>
            <consortium name="Lawrence Berkeley National Laboratory"/>
            <person name="Haridas S."/>
            <person name="Hensen N."/>
            <person name="Bonometti L."/>
            <person name="Westerberg I."/>
            <person name="Brannstrom I.O."/>
            <person name="Guillou S."/>
            <person name="Cros-Aarteil S."/>
            <person name="Calhoun S."/>
            <person name="Kuo A."/>
            <person name="Mondo S."/>
            <person name="Pangilinan J."/>
            <person name="Riley R."/>
            <person name="Labutti K."/>
            <person name="Andreopoulos B."/>
            <person name="Lipzen A."/>
            <person name="Chen C."/>
            <person name="Yanf M."/>
            <person name="Daum C."/>
            <person name="Ng V."/>
            <person name="Clum A."/>
            <person name="Steindorff A."/>
            <person name="Ohm R."/>
            <person name="Martin F."/>
            <person name="Silar P."/>
            <person name="Natvig D."/>
            <person name="Lalanne C."/>
            <person name="Gautier V."/>
            <person name="Ament-Velasquez S.L."/>
            <person name="Kruys A."/>
            <person name="Hutchinson M.I."/>
            <person name="Powell A.J."/>
            <person name="Barry K."/>
            <person name="Miller A.N."/>
            <person name="Grigoriev I.V."/>
            <person name="Debuchy R."/>
            <person name="Gladieux P."/>
            <person name="Thoren M.H."/>
            <person name="Johannesson H."/>
        </authorList>
    </citation>
    <scope>NUCLEOTIDE SEQUENCE</scope>
    <source>
        <strain evidence="2">CBS 958.72</strain>
    </source>
</reference>
<keyword evidence="1" id="KW-0732">Signal</keyword>